<dbReference type="Gene3D" id="3.40.630.10">
    <property type="entry name" value="Zn peptidases"/>
    <property type="match status" value="2"/>
</dbReference>
<comment type="cofactor">
    <cofactor evidence="1">
        <name>Zn(2+)</name>
        <dbReference type="ChEBI" id="CHEBI:29105"/>
    </cofactor>
</comment>
<evidence type="ECO:0000313" key="6">
    <source>
        <dbReference type="EMBL" id="KAF4686286.1"/>
    </source>
</evidence>
<proteinExistence type="inferred from homology"/>
<feature type="compositionally biased region" description="Low complexity" evidence="4">
    <location>
        <begin position="545"/>
        <end position="560"/>
    </location>
</feature>
<evidence type="ECO:0000256" key="3">
    <source>
        <dbReference type="PROSITE-ProRule" id="PRU01379"/>
    </source>
</evidence>
<name>A0A7J6NRR7_PEROL</name>
<feature type="compositionally biased region" description="Basic residues" evidence="4">
    <location>
        <begin position="512"/>
        <end position="525"/>
    </location>
</feature>
<comment type="similarity">
    <text evidence="2 3">Belongs to the peptidase M14 family.</text>
</comment>
<feature type="non-terminal residue" evidence="6">
    <location>
        <position position="1"/>
    </location>
</feature>
<feature type="region of interest" description="Disordered" evidence="4">
    <location>
        <begin position="692"/>
        <end position="711"/>
    </location>
</feature>
<protein>
    <recommendedName>
        <fullName evidence="5">Peptidase M14 domain-containing protein</fullName>
    </recommendedName>
</protein>
<dbReference type="Pfam" id="PF18027">
    <property type="entry name" value="Pepdidase_M14_N"/>
    <property type="match status" value="1"/>
</dbReference>
<evidence type="ECO:0000256" key="2">
    <source>
        <dbReference type="ARBA" id="ARBA00005988"/>
    </source>
</evidence>
<dbReference type="InterPro" id="IPR000834">
    <property type="entry name" value="Peptidase_M14"/>
</dbReference>
<sequence>MYTPTGPEDTTLVFESRFESGNLQTAVKVGEMEYDLVLCPDTGTYGNTQWFFFSISNITKGKRVKLNLVTMGKPSSLFQKGMQPVVWSTREFHEGDGMGWSRGAGIGSLQYGKTNTDRHLLTNVAAGLKMGEVCDGVAAVEVPRQAASFAEASVLTFEYTPQWEDDTVFFAYTFPYTLTRLQGFIKEMEGSRGGRRYLTRYPLCRSLAGNRLDVLTITGSGEEDDPTTMAEETEEDTSQFLHGCRKKYIAITARVHPGESVSSFACEGLIRELLSESSLARKLRAKYVFKIVTDTQAGRACSEPSGSYFAKRALSRCAPLGVFADLHGHSRKLNWFIYGCLPPRKPRKRSSIPPFVPPPDMRTRDAVLLPLLLSRISQTFSIKDCYFHMQPQKESTARITIYKELALPRCVTVEISFCGSSERQFAIKDFMHIGHEIAVALGEMASVRHSPAVFKLSTAGFSDASAELPGGISEQLIKKYIKQAENAAANDAGSDSDPEGDLERPLAAPIVKRPRRITREIRRRSSRAELKHSGRKNGVSESSDRASMSTSRSSSQRILRPPFQTNKVPLESEAPPDNSSNRAILRRSRSAVPRSGFLADEPPKALGGPPGAVSPLPLTNVELHQHEVDFVGGRPVGHRSDRALMFAQAPKLAALSGNTYVVQSRSPGVAGGGLMLLPSGSSPNLRYGSTDGMKARPGAAQQGDIAISGRSAVTRLPRLSGVVRGGRPQGEDK</sequence>
<feature type="domain" description="Peptidase M14" evidence="5">
    <location>
        <begin position="174"/>
        <end position="445"/>
    </location>
</feature>
<dbReference type="Proteomes" id="UP000541610">
    <property type="component" value="Unassembled WGS sequence"/>
</dbReference>
<evidence type="ECO:0000256" key="4">
    <source>
        <dbReference type="SAM" id="MobiDB-lite"/>
    </source>
</evidence>
<gene>
    <name evidence="6" type="ORF">FOZ60_005423</name>
</gene>
<dbReference type="InterPro" id="IPR040626">
    <property type="entry name" value="Pepdidase_M14_N"/>
</dbReference>
<dbReference type="Gene3D" id="2.60.40.3120">
    <property type="match status" value="1"/>
</dbReference>
<organism evidence="6 7">
    <name type="scientific">Perkinsus olseni</name>
    <name type="common">Perkinsus atlanticus</name>
    <dbReference type="NCBI Taxonomy" id="32597"/>
    <lineage>
        <taxon>Eukaryota</taxon>
        <taxon>Sar</taxon>
        <taxon>Alveolata</taxon>
        <taxon>Perkinsozoa</taxon>
        <taxon>Perkinsea</taxon>
        <taxon>Perkinsida</taxon>
        <taxon>Perkinsidae</taxon>
        <taxon>Perkinsus</taxon>
    </lineage>
</organism>
<dbReference type="OrthoDB" id="10253041at2759"/>
<dbReference type="PROSITE" id="PS52035">
    <property type="entry name" value="PEPTIDASE_M14"/>
    <property type="match status" value="1"/>
</dbReference>
<dbReference type="GO" id="GO:0008270">
    <property type="term" value="F:zinc ion binding"/>
    <property type="evidence" value="ECO:0007669"/>
    <property type="project" value="InterPro"/>
</dbReference>
<dbReference type="EMBL" id="JABANP010000227">
    <property type="protein sequence ID" value="KAF4686286.1"/>
    <property type="molecule type" value="Genomic_DNA"/>
</dbReference>
<evidence type="ECO:0000256" key="1">
    <source>
        <dbReference type="ARBA" id="ARBA00001947"/>
    </source>
</evidence>
<feature type="active site" description="Proton donor/acceptor" evidence="3">
    <location>
        <position position="414"/>
    </location>
</feature>
<dbReference type="AlphaFoldDB" id="A0A7J6NRR7"/>
<dbReference type="PANTHER" id="PTHR12756:SF11">
    <property type="entry name" value="CYTOSOLIC CARBOXYPEPTIDASE 1"/>
    <property type="match status" value="1"/>
</dbReference>
<dbReference type="GO" id="GO:0004181">
    <property type="term" value="F:metallocarboxypeptidase activity"/>
    <property type="evidence" value="ECO:0007669"/>
    <property type="project" value="InterPro"/>
</dbReference>
<dbReference type="Pfam" id="PF00246">
    <property type="entry name" value="Peptidase_M14"/>
    <property type="match status" value="1"/>
</dbReference>
<dbReference type="SUPFAM" id="SSF53187">
    <property type="entry name" value="Zn-dependent exopeptidases"/>
    <property type="match status" value="1"/>
</dbReference>
<evidence type="ECO:0000313" key="7">
    <source>
        <dbReference type="Proteomes" id="UP000541610"/>
    </source>
</evidence>
<comment type="caution">
    <text evidence="6">The sequence shown here is derived from an EMBL/GenBank/DDBJ whole genome shotgun (WGS) entry which is preliminary data.</text>
</comment>
<dbReference type="InterPro" id="IPR050821">
    <property type="entry name" value="Cytosolic_carboxypeptidase"/>
</dbReference>
<dbReference type="PANTHER" id="PTHR12756">
    <property type="entry name" value="CYTOSOLIC CARBOXYPEPTIDASE"/>
    <property type="match status" value="1"/>
</dbReference>
<dbReference type="GO" id="GO:0006508">
    <property type="term" value="P:proteolysis"/>
    <property type="evidence" value="ECO:0007669"/>
    <property type="project" value="InterPro"/>
</dbReference>
<accession>A0A7J6NRR7</accession>
<feature type="region of interest" description="Disordered" evidence="4">
    <location>
        <begin position="488"/>
        <end position="609"/>
    </location>
</feature>
<evidence type="ECO:0000259" key="5">
    <source>
        <dbReference type="PROSITE" id="PS52035"/>
    </source>
</evidence>
<reference evidence="6 7" key="1">
    <citation type="submission" date="2020-04" db="EMBL/GenBank/DDBJ databases">
        <title>Perkinsus olseni comparative genomics.</title>
        <authorList>
            <person name="Bogema D.R."/>
        </authorList>
    </citation>
    <scope>NUCLEOTIDE SEQUENCE [LARGE SCALE GENOMIC DNA]</scope>
    <source>
        <strain evidence="6">00978-12</strain>
    </source>
</reference>